<evidence type="ECO:0000256" key="8">
    <source>
        <dbReference type="ARBA" id="ARBA00032524"/>
    </source>
</evidence>
<feature type="domain" description="DNA-directed RNA polymerase RpoA/D/Rpb3-type" evidence="12">
    <location>
        <begin position="20"/>
        <end position="227"/>
    </location>
</feature>
<keyword evidence="7 11" id="KW-0804">Transcription</keyword>
<feature type="region of interest" description="Alpha N-terminal domain (alpha-NTD)" evidence="11">
    <location>
        <begin position="1"/>
        <end position="239"/>
    </location>
</feature>
<comment type="domain">
    <text evidence="11">The N-terminal domain is essential for RNAP assembly and basal transcription, whereas the C-terminal domain is involved in interaction with transcriptional regulators and with upstream promoter elements.</text>
</comment>
<evidence type="ECO:0000256" key="10">
    <source>
        <dbReference type="ARBA" id="ARBA00048552"/>
    </source>
</evidence>
<dbReference type="CDD" id="cd06928">
    <property type="entry name" value="RNAP_alpha_NTD"/>
    <property type="match status" value="1"/>
</dbReference>
<evidence type="ECO:0000256" key="11">
    <source>
        <dbReference type="HAMAP-Rule" id="MF_00059"/>
    </source>
</evidence>
<dbReference type="Gene3D" id="1.10.150.20">
    <property type="entry name" value="5' to 3' exonuclease, C-terminal subdomain"/>
    <property type="match status" value="1"/>
</dbReference>
<evidence type="ECO:0000256" key="6">
    <source>
        <dbReference type="ARBA" id="ARBA00022695"/>
    </source>
</evidence>
<accession>A0A379DB03</accession>
<reference evidence="13 14" key="1">
    <citation type="submission" date="2018-06" db="EMBL/GenBank/DDBJ databases">
        <authorList>
            <consortium name="Pathogen Informatics"/>
            <person name="Doyle S."/>
        </authorList>
    </citation>
    <scope>NUCLEOTIDE SEQUENCE [LARGE SCALE GENOMIC DNA]</scope>
    <source>
        <strain evidence="13 14">NCTC11088</strain>
    </source>
</reference>
<dbReference type="RefSeq" id="WP_004820378.1">
    <property type="nucleotide sequence ID" value="NZ_UGTH01000001.1"/>
</dbReference>
<dbReference type="FunFam" id="1.10.150.20:FF:000001">
    <property type="entry name" value="DNA-directed RNA polymerase subunit alpha"/>
    <property type="match status" value="1"/>
</dbReference>
<comment type="subunit">
    <text evidence="11">Homodimer. The RNAP catalytic core consists of 2 alpha, 1 beta, 1 beta' and 1 omega subunit. When a sigma factor is associated with the core the holoenzyme is formed, which can initiate transcription.</text>
</comment>
<feature type="region of interest" description="Alpha C-terminal domain (alpha-CTD)" evidence="11">
    <location>
        <begin position="248"/>
        <end position="315"/>
    </location>
</feature>
<comment type="similarity">
    <text evidence="1 11">Belongs to the RNA polymerase alpha chain family.</text>
</comment>
<comment type="catalytic activity">
    <reaction evidence="10 11">
        <text>RNA(n) + a ribonucleoside 5'-triphosphate = RNA(n+1) + diphosphate</text>
        <dbReference type="Rhea" id="RHEA:21248"/>
        <dbReference type="Rhea" id="RHEA-COMP:14527"/>
        <dbReference type="Rhea" id="RHEA-COMP:17342"/>
        <dbReference type="ChEBI" id="CHEBI:33019"/>
        <dbReference type="ChEBI" id="CHEBI:61557"/>
        <dbReference type="ChEBI" id="CHEBI:140395"/>
        <dbReference type="EC" id="2.7.7.6"/>
    </reaction>
</comment>
<dbReference type="NCBIfam" id="NF003515">
    <property type="entry name" value="PRK05182.2-1"/>
    <property type="match status" value="1"/>
</dbReference>
<dbReference type="EC" id="2.7.7.6" evidence="2 11"/>
<dbReference type="InterPro" id="IPR011773">
    <property type="entry name" value="DNA-dir_RpoA"/>
</dbReference>
<dbReference type="FunFam" id="2.170.120.12:FF:000001">
    <property type="entry name" value="DNA-directed RNA polymerase subunit alpha"/>
    <property type="match status" value="1"/>
</dbReference>
<evidence type="ECO:0000313" key="14">
    <source>
        <dbReference type="Proteomes" id="UP000254777"/>
    </source>
</evidence>
<evidence type="ECO:0000256" key="4">
    <source>
        <dbReference type="ARBA" id="ARBA00022478"/>
    </source>
</evidence>
<dbReference type="HAMAP" id="MF_00059">
    <property type="entry name" value="RNApol_bact_RpoA"/>
    <property type="match status" value="1"/>
</dbReference>
<keyword evidence="6 11" id="KW-0548">Nucleotidyltransferase</keyword>
<dbReference type="Pfam" id="PF01000">
    <property type="entry name" value="RNA_pol_A_bac"/>
    <property type="match status" value="1"/>
</dbReference>
<dbReference type="GO" id="GO:0000428">
    <property type="term" value="C:DNA-directed RNA polymerase complex"/>
    <property type="evidence" value="ECO:0007669"/>
    <property type="project" value="UniProtKB-KW"/>
</dbReference>
<dbReference type="SUPFAM" id="SSF56553">
    <property type="entry name" value="Insert subdomain of RNA polymerase alpha subunit"/>
    <property type="match status" value="1"/>
</dbReference>
<dbReference type="Pfam" id="PF03118">
    <property type="entry name" value="RNA_pol_A_CTD"/>
    <property type="match status" value="1"/>
</dbReference>
<evidence type="ECO:0000256" key="5">
    <source>
        <dbReference type="ARBA" id="ARBA00022679"/>
    </source>
</evidence>
<dbReference type="GO" id="GO:0006351">
    <property type="term" value="P:DNA-templated transcription"/>
    <property type="evidence" value="ECO:0007669"/>
    <property type="project" value="UniProtKB-UniRule"/>
</dbReference>
<proteinExistence type="inferred from homology"/>
<dbReference type="EMBL" id="UGTH01000001">
    <property type="protein sequence ID" value="SUB75196.1"/>
    <property type="molecule type" value="Genomic_DNA"/>
</dbReference>
<dbReference type="SUPFAM" id="SSF47789">
    <property type="entry name" value="C-terminal domain of RNA polymerase alpha subunit"/>
    <property type="match status" value="1"/>
</dbReference>
<keyword evidence="5 11" id="KW-0808">Transferase</keyword>
<dbReference type="GO" id="GO:0046983">
    <property type="term" value="F:protein dimerization activity"/>
    <property type="evidence" value="ECO:0007669"/>
    <property type="project" value="InterPro"/>
</dbReference>
<evidence type="ECO:0000256" key="9">
    <source>
        <dbReference type="ARBA" id="ARBA00033070"/>
    </source>
</evidence>
<dbReference type="NCBIfam" id="NF003519">
    <property type="entry name" value="PRK05182.2-5"/>
    <property type="match status" value="1"/>
</dbReference>
<evidence type="ECO:0000256" key="1">
    <source>
        <dbReference type="ARBA" id="ARBA00007123"/>
    </source>
</evidence>
<dbReference type="NCBIfam" id="TIGR02027">
    <property type="entry name" value="rpoA"/>
    <property type="match status" value="1"/>
</dbReference>
<gene>
    <name evidence="11 13" type="primary">rpoA</name>
    <name evidence="13" type="ORF">NCTC11088_00983</name>
</gene>
<dbReference type="NCBIfam" id="NF003513">
    <property type="entry name" value="PRK05182.1-2"/>
    <property type="match status" value="1"/>
</dbReference>
<keyword evidence="4 11" id="KW-0240">DNA-directed RNA polymerase</keyword>
<evidence type="ECO:0000313" key="13">
    <source>
        <dbReference type="EMBL" id="SUB75196.1"/>
    </source>
</evidence>
<dbReference type="Proteomes" id="UP000254777">
    <property type="component" value="Unassembled WGS sequence"/>
</dbReference>
<dbReference type="GO" id="GO:0003899">
    <property type="term" value="F:DNA-directed RNA polymerase activity"/>
    <property type="evidence" value="ECO:0007669"/>
    <property type="project" value="UniProtKB-UniRule"/>
</dbReference>
<sequence length="315" mass="35215">MIEIEKPSIEIEEISDSGEYGKFIVEPLESGYGITIGNSLRRVLLSSLPGAAVSFINIRGVEHEFDTIPGVLEDVPQIILNIKGIVLRMDEELPVKLIIEKKGEGVITASDIQVGPEVEIVNSDHHIATLNEDAEVYMELTVEKGRGYEPAELKKDEISEIGVIAIDSNYTPIKKVNWKVENTRVGQRTDFDKLILEVTTDGSMKADEATSLAAKILTEHLDLFIGLTDHVDQVNIMVEKPEDDKEKVLEMTVEEMDLSVRSFNCLKRANINTVEELASKTEDEMMKVRNLGRKSLEEVINKLNELGLGLRQEDE</sequence>
<evidence type="ECO:0000256" key="2">
    <source>
        <dbReference type="ARBA" id="ARBA00012418"/>
    </source>
</evidence>
<dbReference type="GO" id="GO:0005737">
    <property type="term" value="C:cytoplasm"/>
    <property type="evidence" value="ECO:0007669"/>
    <property type="project" value="UniProtKB-ARBA"/>
</dbReference>
<dbReference type="SUPFAM" id="SSF55257">
    <property type="entry name" value="RBP11-like subunits of RNA polymerase"/>
    <property type="match status" value="1"/>
</dbReference>
<dbReference type="AlphaFoldDB" id="A0A379DB03"/>
<dbReference type="Gene3D" id="2.170.120.12">
    <property type="entry name" value="DNA-directed RNA polymerase, insert domain"/>
    <property type="match status" value="1"/>
</dbReference>
<protein>
    <recommendedName>
        <fullName evidence="3 11">DNA-directed RNA polymerase subunit alpha</fullName>
        <shortName evidence="11">RNAP subunit alpha</shortName>
        <ecNumber evidence="2 11">2.7.7.6</ecNumber>
    </recommendedName>
    <alternativeName>
        <fullName evidence="9 11">RNA polymerase subunit alpha</fullName>
    </alternativeName>
    <alternativeName>
        <fullName evidence="8 11">Transcriptase subunit alpha</fullName>
    </alternativeName>
</protein>
<name>A0A379DB03_9FIRM</name>
<dbReference type="SMART" id="SM00662">
    <property type="entry name" value="RPOLD"/>
    <property type="match status" value="1"/>
</dbReference>
<dbReference type="Gene3D" id="3.30.1360.10">
    <property type="entry name" value="RNA polymerase, RBP11-like subunit"/>
    <property type="match status" value="1"/>
</dbReference>
<dbReference type="InterPro" id="IPR036643">
    <property type="entry name" value="RNApol_insert_sf"/>
</dbReference>
<evidence type="ECO:0000256" key="3">
    <source>
        <dbReference type="ARBA" id="ARBA00015972"/>
    </source>
</evidence>
<dbReference type="InterPro" id="IPR011260">
    <property type="entry name" value="RNAP_asu_C"/>
</dbReference>
<dbReference type="InterPro" id="IPR036603">
    <property type="entry name" value="RBP11-like"/>
</dbReference>
<dbReference type="InterPro" id="IPR011262">
    <property type="entry name" value="DNA-dir_RNA_pol_insert"/>
</dbReference>
<evidence type="ECO:0000256" key="7">
    <source>
        <dbReference type="ARBA" id="ARBA00023163"/>
    </source>
</evidence>
<dbReference type="GO" id="GO:0003677">
    <property type="term" value="F:DNA binding"/>
    <property type="evidence" value="ECO:0007669"/>
    <property type="project" value="UniProtKB-UniRule"/>
</dbReference>
<dbReference type="Pfam" id="PF01193">
    <property type="entry name" value="RNA_pol_L"/>
    <property type="match status" value="1"/>
</dbReference>
<evidence type="ECO:0000259" key="12">
    <source>
        <dbReference type="SMART" id="SM00662"/>
    </source>
</evidence>
<organism evidence="13 14">
    <name type="scientific">Peptoniphilus indolicus</name>
    <dbReference type="NCBI Taxonomy" id="33030"/>
    <lineage>
        <taxon>Bacteria</taxon>
        <taxon>Bacillati</taxon>
        <taxon>Bacillota</taxon>
        <taxon>Tissierellia</taxon>
        <taxon>Tissierellales</taxon>
        <taxon>Peptoniphilaceae</taxon>
        <taxon>Peptoniphilus</taxon>
    </lineage>
</organism>
<dbReference type="InterPro" id="IPR011263">
    <property type="entry name" value="DNA-dir_RNA_pol_RpoA/D/Rpb3"/>
</dbReference>
<comment type="function">
    <text evidence="11">DNA-dependent RNA polymerase catalyzes the transcription of DNA into RNA using the four ribonucleoside triphosphates as substrates.</text>
</comment>